<dbReference type="PANTHER" id="PTHR28013:SF4">
    <property type="entry name" value="MARVEL DOMAIN-CONTAINING PROTEIN"/>
    <property type="match status" value="1"/>
</dbReference>
<comment type="caution">
    <text evidence="2">The sequence shown here is derived from an EMBL/GenBank/DDBJ whole genome shotgun (WGS) entry which is preliminary data.</text>
</comment>
<dbReference type="InParanoid" id="A0A409VH12"/>
<dbReference type="EMBL" id="NHYE01005651">
    <property type="protein sequence ID" value="PPQ65548.1"/>
    <property type="molecule type" value="Genomic_DNA"/>
</dbReference>
<protein>
    <recommendedName>
        <fullName evidence="4">Pali-domain-containing protein</fullName>
    </recommendedName>
</protein>
<dbReference type="Pfam" id="PF06687">
    <property type="entry name" value="SUR7"/>
    <property type="match status" value="1"/>
</dbReference>
<evidence type="ECO:0000256" key="1">
    <source>
        <dbReference type="SAM" id="Phobius"/>
    </source>
</evidence>
<dbReference type="GO" id="GO:0035838">
    <property type="term" value="C:growing cell tip"/>
    <property type="evidence" value="ECO:0007669"/>
    <property type="project" value="TreeGrafter"/>
</dbReference>
<name>A0A409VH12_9AGAR</name>
<feature type="transmembrane region" description="Helical" evidence="1">
    <location>
        <begin position="172"/>
        <end position="192"/>
    </location>
</feature>
<proteinExistence type="predicted"/>
<evidence type="ECO:0008006" key="4">
    <source>
        <dbReference type="Google" id="ProtNLM"/>
    </source>
</evidence>
<keyword evidence="1" id="KW-0812">Transmembrane</keyword>
<feature type="transmembrane region" description="Helical" evidence="1">
    <location>
        <begin position="129"/>
        <end position="152"/>
    </location>
</feature>
<dbReference type="InterPro" id="IPR051380">
    <property type="entry name" value="pH-response_reg_palI/RIM9"/>
</dbReference>
<evidence type="ECO:0000313" key="3">
    <source>
        <dbReference type="Proteomes" id="UP000284706"/>
    </source>
</evidence>
<sequence>MNSKFVTPGVIILFCAFVLSFLVSISLPFFTGVDIVRVHLGTGQDRVIFGSTQIRRHSLRAFCGYDVSGHRQCSPRGHGYAFQVINFVKNIVGTVSASWTRGLAVHPVATAVTFGALVLSFTAHTLITFMVSFLAALLTLIAFAIDIALFALVDHEMKKVQLEANTNTAPGFWMTFVALVLLIVAPCAVFLGHRNRSSGDSSIPMTSAKEFFSRFKS</sequence>
<dbReference type="GO" id="GO:0032153">
    <property type="term" value="C:cell division site"/>
    <property type="evidence" value="ECO:0007669"/>
    <property type="project" value="TreeGrafter"/>
</dbReference>
<dbReference type="STRING" id="231916.A0A409VH12"/>
<organism evidence="2 3">
    <name type="scientific">Gymnopilus dilepis</name>
    <dbReference type="NCBI Taxonomy" id="231916"/>
    <lineage>
        <taxon>Eukaryota</taxon>
        <taxon>Fungi</taxon>
        <taxon>Dikarya</taxon>
        <taxon>Basidiomycota</taxon>
        <taxon>Agaricomycotina</taxon>
        <taxon>Agaricomycetes</taxon>
        <taxon>Agaricomycetidae</taxon>
        <taxon>Agaricales</taxon>
        <taxon>Agaricineae</taxon>
        <taxon>Hymenogastraceae</taxon>
        <taxon>Gymnopilus</taxon>
    </lineage>
</organism>
<keyword evidence="1" id="KW-1133">Transmembrane helix</keyword>
<dbReference type="GO" id="GO:0005886">
    <property type="term" value="C:plasma membrane"/>
    <property type="evidence" value="ECO:0007669"/>
    <property type="project" value="InterPro"/>
</dbReference>
<dbReference type="InterPro" id="IPR009571">
    <property type="entry name" value="SUR7/Rim9-like_fungi"/>
</dbReference>
<feature type="transmembrane region" description="Helical" evidence="1">
    <location>
        <begin position="9"/>
        <end position="30"/>
    </location>
</feature>
<keyword evidence="1" id="KW-0472">Membrane</keyword>
<evidence type="ECO:0000313" key="2">
    <source>
        <dbReference type="EMBL" id="PPQ65548.1"/>
    </source>
</evidence>
<dbReference type="AlphaFoldDB" id="A0A409VH12"/>
<accession>A0A409VH12</accession>
<feature type="transmembrane region" description="Helical" evidence="1">
    <location>
        <begin position="103"/>
        <end position="122"/>
    </location>
</feature>
<dbReference type="OrthoDB" id="2354757at2759"/>
<dbReference type="Proteomes" id="UP000284706">
    <property type="component" value="Unassembled WGS sequence"/>
</dbReference>
<keyword evidence="3" id="KW-1185">Reference proteome</keyword>
<gene>
    <name evidence="2" type="ORF">CVT26_000505</name>
</gene>
<reference evidence="2 3" key="1">
    <citation type="journal article" date="2018" name="Evol. Lett.">
        <title>Horizontal gene cluster transfer increased hallucinogenic mushroom diversity.</title>
        <authorList>
            <person name="Reynolds H.T."/>
            <person name="Vijayakumar V."/>
            <person name="Gluck-Thaler E."/>
            <person name="Korotkin H.B."/>
            <person name="Matheny P.B."/>
            <person name="Slot J.C."/>
        </authorList>
    </citation>
    <scope>NUCLEOTIDE SEQUENCE [LARGE SCALE GENOMIC DNA]</scope>
    <source>
        <strain evidence="2 3">SRW20</strain>
    </source>
</reference>
<dbReference type="PANTHER" id="PTHR28013">
    <property type="entry name" value="PROTEIN DCV1-RELATED"/>
    <property type="match status" value="1"/>
</dbReference>